<dbReference type="EMBL" id="SOBK01000001">
    <property type="protein sequence ID" value="TDT91674.1"/>
    <property type="molecule type" value="Genomic_DNA"/>
</dbReference>
<dbReference type="Pfam" id="PF01814">
    <property type="entry name" value="Hemerythrin"/>
    <property type="match status" value="1"/>
</dbReference>
<dbReference type="PANTHER" id="PTHR37164:SF1">
    <property type="entry name" value="BACTERIOHEMERYTHRIN"/>
    <property type="match status" value="1"/>
</dbReference>
<reference evidence="5 7" key="1">
    <citation type="journal article" date="2016" name="Front. Microbiol.">
        <title>Genome Sequence of the Piezophilic, Mesophilic Sulfate-Reducing Bacterium Desulfovibrio indicus J2T.</title>
        <authorList>
            <person name="Cao J."/>
            <person name="Maignien L."/>
            <person name="Shao Z."/>
            <person name="Alain K."/>
            <person name="Jebbar M."/>
        </authorList>
    </citation>
    <scope>NUCLEOTIDE SEQUENCE [LARGE SCALE GENOMIC DNA]</scope>
    <source>
        <strain evidence="5 7">J2</strain>
    </source>
</reference>
<keyword evidence="2" id="KW-0479">Metal-binding</keyword>
<evidence type="ECO:0000313" key="5">
    <source>
        <dbReference type="EMBL" id="AMK10693.1"/>
    </source>
</evidence>
<dbReference type="OrthoDB" id="9774644at2"/>
<dbReference type="AlphaFoldDB" id="A0A126QKX0"/>
<reference evidence="6 8" key="2">
    <citation type="submission" date="2019-03" db="EMBL/GenBank/DDBJ databases">
        <title>Genomic Encyclopedia of Type Strains, Phase IV (KMG-IV): sequencing the most valuable type-strain genomes for metagenomic binning, comparative biology and taxonomic classification.</title>
        <authorList>
            <person name="Goeker M."/>
        </authorList>
    </citation>
    <scope>NUCLEOTIDE SEQUENCE [LARGE SCALE GENOMIC DNA]</scope>
    <source>
        <strain evidence="6 8">DSM 101483</strain>
    </source>
</reference>
<evidence type="ECO:0000259" key="4">
    <source>
        <dbReference type="Pfam" id="PF01814"/>
    </source>
</evidence>
<proteinExistence type="inferred from homology"/>
<evidence type="ECO:0000313" key="8">
    <source>
        <dbReference type="Proteomes" id="UP000295506"/>
    </source>
</evidence>
<evidence type="ECO:0000256" key="2">
    <source>
        <dbReference type="ARBA" id="ARBA00022723"/>
    </source>
</evidence>
<keyword evidence="3" id="KW-0408">Iron</keyword>
<sequence length="137" mass="15789">MAQIEWCDSHSVGITALDDQHKALVALTNQLFLAIMRDEGPKELGRVLAELARYADYHFDFEEQILTEHGFPESGFSHHREEHRKLTSRVQTLLRQHEEGSVALDLDVYSFLREWMTEHMIGTDSEYAAFLASKAVR</sequence>
<dbReference type="InterPro" id="IPR012827">
    <property type="entry name" value="Hemerythrin_metal-bd"/>
</dbReference>
<dbReference type="CDD" id="cd12107">
    <property type="entry name" value="Hemerythrin"/>
    <property type="match status" value="1"/>
</dbReference>
<evidence type="ECO:0000256" key="3">
    <source>
        <dbReference type="ARBA" id="ARBA00023004"/>
    </source>
</evidence>
<protein>
    <submittedName>
        <fullName evidence="6">Hemerythrin</fullName>
    </submittedName>
</protein>
<comment type="similarity">
    <text evidence="1">Belongs to the hemerythrin family.</text>
</comment>
<dbReference type="InterPro" id="IPR012312">
    <property type="entry name" value="Hemerythrin-like"/>
</dbReference>
<keyword evidence="7" id="KW-1185">Reference proteome</keyword>
<name>A0A126QKX0_9BACT</name>
<dbReference type="InterPro" id="IPR050669">
    <property type="entry name" value="Hemerythrin"/>
</dbReference>
<dbReference type="KEGG" id="dej:AWY79_06000"/>
<dbReference type="Proteomes" id="UP000055611">
    <property type="component" value="Chromosome"/>
</dbReference>
<dbReference type="RefSeq" id="WP_066801591.1">
    <property type="nucleotide sequence ID" value="NZ_CP014206.1"/>
</dbReference>
<dbReference type="NCBIfam" id="NF033749">
    <property type="entry name" value="bact_hemeryth"/>
    <property type="match status" value="1"/>
</dbReference>
<accession>A0A126QKX0</accession>
<evidence type="ECO:0000313" key="6">
    <source>
        <dbReference type="EMBL" id="TDT91674.1"/>
    </source>
</evidence>
<dbReference type="EMBL" id="CP014206">
    <property type="protein sequence ID" value="AMK10693.1"/>
    <property type="molecule type" value="Genomic_DNA"/>
</dbReference>
<gene>
    <name evidence="5" type="ORF">AWY79_06000</name>
    <name evidence="6" type="ORF">EDC59_10171</name>
</gene>
<feature type="domain" description="Hemerythrin-like" evidence="4">
    <location>
        <begin position="13"/>
        <end position="129"/>
    </location>
</feature>
<evidence type="ECO:0000313" key="7">
    <source>
        <dbReference type="Proteomes" id="UP000055611"/>
    </source>
</evidence>
<dbReference type="Gene3D" id="1.20.120.50">
    <property type="entry name" value="Hemerythrin-like"/>
    <property type="match status" value="1"/>
</dbReference>
<dbReference type="Proteomes" id="UP000295506">
    <property type="component" value="Unassembled WGS sequence"/>
</dbReference>
<dbReference type="NCBIfam" id="TIGR02481">
    <property type="entry name" value="hemeryth_dom"/>
    <property type="match status" value="1"/>
</dbReference>
<dbReference type="InterPro" id="IPR035938">
    <property type="entry name" value="Hemerythrin-like_sf"/>
</dbReference>
<organism evidence="6 8">
    <name type="scientific">Pseudodesulfovibrio indicus</name>
    <dbReference type="NCBI Taxonomy" id="1716143"/>
    <lineage>
        <taxon>Bacteria</taxon>
        <taxon>Pseudomonadati</taxon>
        <taxon>Thermodesulfobacteriota</taxon>
        <taxon>Desulfovibrionia</taxon>
        <taxon>Desulfovibrionales</taxon>
        <taxon>Desulfovibrionaceae</taxon>
    </lineage>
</organism>
<dbReference type="SUPFAM" id="SSF47188">
    <property type="entry name" value="Hemerythrin-like"/>
    <property type="match status" value="1"/>
</dbReference>
<evidence type="ECO:0000256" key="1">
    <source>
        <dbReference type="ARBA" id="ARBA00010587"/>
    </source>
</evidence>
<dbReference type="GO" id="GO:0046872">
    <property type="term" value="F:metal ion binding"/>
    <property type="evidence" value="ECO:0007669"/>
    <property type="project" value="UniProtKB-KW"/>
</dbReference>
<dbReference type="PANTHER" id="PTHR37164">
    <property type="entry name" value="BACTERIOHEMERYTHRIN"/>
    <property type="match status" value="1"/>
</dbReference>